<evidence type="ECO:0000313" key="2">
    <source>
        <dbReference type="Proteomes" id="UP000281549"/>
    </source>
</evidence>
<dbReference type="AlphaFoldDB" id="A0A4P9YEX1"/>
<dbReference type="EMBL" id="ML005577">
    <property type="protein sequence ID" value="RKP18053.1"/>
    <property type="molecule type" value="Genomic_DNA"/>
</dbReference>
<name>A0A4P9YEX1_ROZAC</name>
<proteinExistence type="predicted"/>
<reference evidence="2" key="1">
    <citation type="journal article" date="2018" name="Nat. Microbiol.">
        <title>Leveraging single-cell genomics to expand the fungal tree of life.</title>
        <authorList>
            <person name="Ahrendt S.R."/>
            <person name="Quandt C.A."/>
            <person name="Ciobanu D."/>
            <person name="Clum A."/>
            <person name="Salamov A."/>
            <person name="Andreopoulos B."/>
            <person name="Cheng J.F."/>
            <person name="Woyke T."/>
            <person name="Pelin A."/>
            <person name="Henrissat B."/>
            <person name="Reynolds N.K."/>
            <person name="Benny G.L."/>
            <person name="Smith M.E."/>
            <person name="James T.Y."/>
            <person name="Grigoriev I.V."/>
        </authorList>
    </citation>
    <scope>NUCLEOTIDE SEQUENCE [LARGE SCALE GENOMIC DNA]</scope>
    <source>
        <strain evidence="2">CSF55</strain>
    </source>
</reference>
<organism evidence="1 2">
    <name type="scientific">Rozella allomycis (strain CSF55)</name>
    <dbReference type="NCBI Taxonomy" id="988480"/>
    <lineage>
        <taxon>Eukaryota</taxon>
        <taxon>Fungi</taxon>
        <taxon>Fungi incertae sedis</taxon>
        <taxon>Cryptomycota</taxon>
        <taxon>Cryptomycota incertae sedis</taxon>
        <taxon>Rozella</taxon>
    </lineage>
</organism>
<evidence type="ECO:0000313" key="1">
    <source>
        <dbReference type="EMBL" id="RKP18053.1"/>
    </source>
</evidence>
<protein>
    <submittedName>
        <fullName evidence="1">Uncharacterized protein</fullName>
    </submittedName>
</protein>
<gene>
    <name evidence="1" type="ORF">ROZALSC1DRAFT_23602</name>
</gene>
<sequence length="420" mass="48627">MALSKLDGNFYHIRNLLETWDTHLTIDDIERRLLNERISQVCHPNLKRSTTKKKSHSQRCRCAEYCAHMICFVASLKDMGLHGSVLKERQVKTKYNLHVANVRINCTQNGWVIGAHVFEHNHPPLKEVNVDVLNKSASEAYMSFLCELRVWFEYSFDKNFIVAGRLCDAGSIAILNEKRCYVLKTKDEIIGAIGNIIDSSSSQNLLILQGYRSSSDSLYRIDLPLVHGETYSAYTSHQPNKLTLSELQYRFRLKDITPRVLAHPIGETKYAWLNGMARWTDGNNILYMHYMRHNLSVYRLPGSPDFLNFVEPTKFPSTHPPNGNRHFETTQTESKQNHRINRCFTTITILTLKLLKIYDNVSTECEEDSFSYNRKQQAERLRWISFINQARYSEVKHAAVEHVLSLTDMNLQIADVHPAY</sequence>
<accession>A0A4P9YEX1</accession>
<dbReference type="Proteomes" id="UP000281549">
    <property type="component" value="Unassembled WGS sequence"/>
</dbReference>